<feature type="domain" description="EamA" evidence="2">
    <location>
        <begin position="15"/>
        <end position="147"/>
    </location>
</feature>
<gene>
    <name evidence="3" type="ORF">Strain138_002513</name>
    <name evidence="4" type="ORF">Strain318_002513</name>
</gene>
<feature type="transmembrane region" description="Helical" evidence="1">
    <location>
        <begin position="76"/>
        <end position="99"/>
    </location>
</feature>
<dbReference type="EMBL" id="CP130612">
    <property type="protein sequence ID" value="WKW13196.1"/>
    <property type="molecule type" value="Genomic_DNA"/>
</dbReference>
<dbReference type="GO" id="GO:0016020">
    <property type="term" value="C:membrane"/>
    <property type="evidence" value="ECO:0007669"/>
    <property type="project" value="InterPro"/>
</dbReference>
<proteinExistence type="predicted"/>
<accession>A0AA49Q5W1</accession>
<feature type="transmembrane region" description="Helical" evidence="1">
    <location>
        <begin position="12"/>
        <end position="35"/>
    </location>
</feature>
<evidence type="ECO:0000259" key="2">
    <source>
        <dbReference type="Pfam" id="PF00892"/>
    </source>
</evidence>
<name>A0AA49K2E6_9BACT</name>
<dbReference type="Gene3D" id="1.10.3730.20">
    <property type="match status" value="1"/>
</dbReference>
<dbReference type="KEGG" id="pspc:Strain318_002513"/>
<organism evidence="4 5">
    <name type="scientific">Pseudogemmatithrix spongiicola</name>
    <dbReference type="NCBI Taxonomy" id="3062599"/>
    <lineage>
        <taxon>Bacteria</taxon>
        <taxon>Pseudomonadati</taxon>
        <taxon>Gemmatimonadota</taxon>
        <taxon>Gemmatimonadia</taxon>
        <taxon>Gemmatimonadales</taxon>
        <taxon>Gemmatimonadaceae</taxon>
        <taxon>Pseudogemmatithrix</taxon>
    </lineage>
</organism>
<accession>A0AA49K2E6</accession>
<dbReference type="Pfam" id="PF00892">
    <property type="entry name" value="EamA"/>
    <property type="match status" value="2"/>
</dbReference>
<feature type="domain" description="EamA" evidence="2">
    <location>
        <begin position="162"/>
        <end position="295"/>
    </location>
</feature>
<keyword evidence="1" id="KW-1133">Transmembrane helix</keyword>
<protein>
    <submittedName>
        <fullName evidence="4">DMT family transporter</fullName>
    </submittedName>
</protein>
<feature type="transmembrane region" description="Helical" evidence="1">
    <location>
        <begin position="134"/>
        <end position="153"/>
    </location>
</feature>
<feature type="transmembrane region" description="Helical" evidence="1">
    <location>
        <begin position="41"/>
        <end position="64"/>
    </location>
</feature>
<dbReference type="SUPFAM" id="SSF103481">
    <property type="entry name" value="Multidrug resistance efflux transporter EmrE"/>
    <property type="match status" value="2"/>
</dbReference>
<dbReference type="PANTHER" id="PTHR22911">
    <property type="entry name" value="ACYL-MALONYL CONDENSING ENZYME-RELATED"/>
    <property type="match status" value="1"/>
</dbReference>
<dbReference type="Proteomes" id="UP001229955">
    <property type="component" value="Chromosome"/>
</dbReference>
<dbReference type="PANTHER" id="PTHR22911:SF79">
    <property type="entry name" value="MOBA-LIKE NTP TRANSFERASE DOMAIN-CONTAINING PROTEIN"/>
    <property type="match status" value="1"/>
</dbReference>
<evidence type="ECO:0000313" key="3">
    <source>
        <dbReference type="EMBL" id="WKW13196.1"/>
    </source>
</evidence>
<sequence length="303" mass="31530">MNSPTRPDAGALGAGTFYTLLAAAGFAAVSILTSLATATGLSLATVLAWRYTLSAVVLVGWVGARQYKRIRPNEMLRLVALGGGGQALLVFVALSALAYIPAATLAFLFYTYPAWVALVQAVRGAERLDGRRALALALSFAGIGVMVGLPAASPGSAGLDWRGVALALGAAAIYGAYIPMMRVLAKDHPVAPVSAYGKIGSALCFLVLAVSDRSFTYQMEPRTWLVIAALTLFSTVLPGVFFLMGLVRLGPVRTAIVSTVEPFLTALLGVLVLSQALTLPTVLGGTLIIAAVVLLQVKRDRVA</sequence>
<evidence type="ECO:0000313" key="5">
    <source>
        <dbReference type="Proteomes" id="UP001229955"/>
    </source>
</evidence>
<keyword evidence="1" id="KW-0812">Transmembrane</keyword>
<feature type="transmembrane region" description="Helical" evidence="1">
    <location>
        <begin position="223"/>
        <end position="247"/>
    </location>
</feature>
<reference evidence="4" key="1">
    <citation type="submission" date="2023-07" db="EMBL/GenBank/DDBJ databases">
        <authorList>
            <person name="Haufschild T."/>
            <person name="Kallscheuer N."/>
            <person name="Hammer J."/>
            <person name="Kohn T."/>
            <person name="Kabuu M."/>
            <person name="Jogler M."/>
            <person name="Wohfarth N."/>
            <person name="Heuer A."/>
            <person name="Rohde M."/>
            <person name="van Teeseling M.C.F."/>
            <person name="Jogler C."/>
        </authorList>
    </citation>
    <scope>NUCLEOTIDE SEQUENCE</scope>
    <source>
        <strain evidence="3">Strain 138</strain>
        <strain evidence="4">Strain 318</strain>
    </source>
</reference>
<keyword evidence="5" id="KW-1185">Reference proteome</keyword>
<dbReference type="InterPro" id="IPR000620">
    <property type="entry name" value="EamA_dom"/>
</dbReference>
<dbReference type="RefSeq" id="WP_367886056.1">
    <property type="nucleotide sequence ID" value="NZ_CP130612.1"/>
</dbReference>
<feature type="transmembrane region" description="Helical" evidence="1">
    <location>
        <begin position="254"/>
        <end position="273"/>
    </location>
</feature>
<evidence type="ECO:0000256" key="1">
    <source>
        <dbReference type="SAM" id="Phobius"/>
    </source>
</evidence>
<dbReference type="EMBL" id="CP130613">
    <property type="protein sequence ID" value="WKW16103.1"/>
    <property type="molecule type" value="Genomic_DNA"/>
</dbReference>
<dbReference type="AlphaFoldDB" id="A0AA49K2E6"/>
<feature type="transmembrane region" description="Helical" evidence="1">
    <location>
        <begin position="159"/>
        <end position="178"/>
    </location>
</feature>
<keyword evidence="1" id="KW-0472">Membrane</keyword>
<dbReference type="InterPro" id="IPR037185">
    <property type="entry name" value="EmrE-like"/>
</dbReference>
<feature type="transmembrane region" description="Helical" evidence="1">
    <location>
        <begin position="190"/>
        <end position="211"/>
    </location>
</feature>
<feature type="transmembrane region" description="Helical" evidence="1">
    <location>
        <begin position="279"/>
        <end position="297"/>
    </location>
</feature>
<feature type="transmembrane region" description="Helical" evidence="1">
    <location>
        <begin position="105"/>
        <end position="122"/>
    </location>
</feature>
<evidence type="ECO:0000313" key="4">
    <source>
        <dbReference type="EMBL" id="WKW16103.1"/>
    </source>
</evidence>